<keyword evidence="3" id="KW-1185">Reference proteome</keyword>
<feature type="region of interest" description="Disordered" evidence="1">
    <location>
        <begin position="242"/>
        <end position="405"/>
    </location>
</feature>
<feature type="compositionally biased region" description="Basic residues" evidence="1">
    <location>
        <begin position="395"/>
        <end position="405"/>
    </location>
</feature>
<feature type="compositionally biased region" description="Acidic residues" evidence="1">
    <location>
        <begin position="81"/>
        <end position="105"/>
    </location>
</feature>
<dbReference type="Proteomes" id="UP000244722">
    <property type="component" value="Unassembled WGS sequence"/>
</dbReference>
<gene>
    <name evidence="2" type="ORF">B9Z19DRAFT_1063209</name>
</gene>
<evidence type="ECO:0000313" key="2">
    <source>
        <dbReference type="EMBL" id="PUU80757.1"/>
    </source>
</evidence>
<feature type="region of interest" description="Disordered" evidence="1">
    <location>
        <begin position="1"/>
        <end position="128"/>
    </location>
</feature>
<feature type="compositionally biased region" description="Basic residues" evidence="1">
    <location>
        <begin position="315"/>
        <end position="330"/>
    </location>
</feature>
<evidence type="ECO:0000313" key="3">
    <source>
        <dbReference type="Proteomes" id="UP000244722"/>
    </source>
</evidence>
<feature type="compositionally biased region" description="Basic and acidic residues" evidence="1">
    <location>
        <begin position="64"/>
        <end position="73"/>
    </location>
</feature>
<sequence>MGKFKPEPPSSPDSPPTRRAIKRSRRFHEQRSRSLIEPVLARNTPRGEARPSLPAKFRRVHHGHSQDRDEGQRNRSYSQADSDDSDDSDDSEDESGEDETSDEPPEPPGPPRRRPRAQSGLHKGNTERYVMTIAKYSPAAAIPRTTSSKRKDGTEKRTLHRFTNEEHRFIWFYRNDLQCSRGDTYVHFNEYFGLHIRKDSIANTYERLRQKRPAEICDFQHTEPWAVGEKYDENTARQVATLTIEDTEDDTAGEDSYSDSTDEDMSTPALAGREQEFVSRGRAYSKRQNTHQTQPARNKTQSRGRTHIGGGGERRIKKSKSKHRKHRKNRTSILASDSSSPELEVKRRSSYQVNEKESPVSDPHASSPQIKKASKKRKVEFAIDSDSSENGHEVVKRRRKHRDYH</sequence>
<dbReference type="AlphaFoldDB" id="A0A2T6ZZ40"/>
<feature type="compositionally biased region" description="Polar residues" evidence="1">
    <location>
        <begin position="290"/>
        <end position="299"/>
    </location>
</feature>
<dbReference type="EMBL" id="NESQ01000058">
    <property type="protein sequence ID" value="PUU80757.1"/>
    <property type="molecule type" value="Genomic_DNA"/>
</dbReference>
<reference evidence="2 3" key="1">
    <citation type="submission" date="2017-04" db="EMBL/GenBank/DDBJ databases">
        <title>Draft genome sequence of Tuber borchii Vittad., a whitish edible truffle.</title>
        <authorList>
            <consortium name="DOE Joint Genome Institute"/>
            <person name="Murat C."/>
            <person name="Kuo A."/>
            <person name="Barry K.W."/>
            <person name="Clum A."/>
            <person name="Dockter R.B."/>
            <person name="Fauchery L."/>
            <person name="Iotti M."/>
            <person name="Kohler A."/>
            <person name="Labutti K."/>
            <person name="Lindquist E.A."/>
            <person name="Lipzen A."/>
            <person name="Ohm R.A."/>
            <person name="Wang M."/>
            <person name="Grigoriev I.V."/>
            <person name="Zambonelli A."/>
            <person name="Martin F.M."/>
        </authorList>
    </citation>
    <scope>NUCLEOTIDE SEQUENCE [LARGE SCALE GENOMIC DNA]</scope>
    <source>
        <strain evidence="2 3">Tbo3840</strain>
    </source>
</reference>
<organism evidence="2 3">
    <name type="scientific">Tuber borchii</name>
    <name type="common">White truffle</name>
    <dbReference type="NCBI Taxonomy" id="42251"/>
    <lineage>
        <taxon>Eukaryota</taxon>
        <taxon>Fungi</taxon>
        <taxon>Dikarya</taxon>
        <taxon>Ascomycota</taxon>
        <taxon>Pezizomycotina</taxon>
        <taxon>Pezizomycetes</taxon>
        <taxon>Pezizales</taxon>
        <taxon>Tuberaceae</taxon>
        <taxon>Tuber</taxon>
    </lineage>
</organism>
<name>A0A2T6ZZ40_TUBBO</name>
<proteinExistence type="predicted"/>
<dbReference type="OrthoDB" id="5481499at2759"/>
<feature type="compositionally biased region" description="Acidic residues" evidence="1">
    <location>
        <begin position="245"/>
        <end position="265"/>
    </location>
</feature>
<accession>A0A2T6ZZ40</accession>
<comment type="caution">
    <text evidence="2">The sequence shown here is derived from an EMBL/GenBank/DDBJ whole genome shotgun (WGS) entry which is preliminary data.</text>
</comment>
<evidence type="ECO:0000256" key="1">
    <source>
        <dbReference type="SAM" id="MobiDB-lite"/>
    </source>
</evidence>
<feature type="compositionally biased region" description="Polar residues" evidence="1">
    <location>
        <begin position="331"/>
        <end position="341"/>
    </location>
</feature>
<protein>
    <submittedName>
        <fullName evidence="2">Uncharacterized protein</fullName>
    </submittedName>
</protein>